<proteinExistence type="inferred from homology"/>
<evidence type="ECO:0000256" key="5">
    <source>
        <dbReference type="ARBA" id="ARBA00023027"/>
    </source>
</evidence>
<dbReference type="InterPro" id="IPR004627">
    <property type="entry name" value="L-Threonine_3-DHase"/>
</dbReference>
<dbReference type="InterPro" id="IPR013154">
    <property type="entry name" value="ADH-like_N"/>
</dbReference>
<comment type="pathway">
    <text evidence="6">Amino-acid degradation; L-threonine degradation via oxydo-reductase pathway; glycine from L-threonine: step 1/2.</text>
</comment>
<keyword evidence="1 6" id="KW-0963">Cytoplasm</keyword>
<comment type="subunit">
    <text evidence="6">Homotetramer.</text>
</comment>
<dbReference type="InterPro" id="IPR002328">
    <property type="entry name" value="ADH_Zn_CS"/>
</dbReference>
<comment type="catalytic activity">
    <reaction evidence="6">
        <text>L-threonine + NAD(+) = (2S)-2-amino-3-oxobutanoate + NADH + H(+)</text>
        <dbReference type="Rhea" id="RHEA:13161"/>
        <dbReference type="ChEBI" id="CHEBI:15378"/>
        <dbReference type="ChEBI" id="CHEBI:57540"/>
        <dbReference type="ChEBI" id="CHEBI:57926"/>
        <dbReference type="ChEBI" id="CHEBI:57945"/>
        <dbReference type="ChEBI" id="CHEBI:78948"/>
        <dbReference type="EC" id="1.1.1.103"/>
    </reaction>
</comment>
<feature type="binding site" evidence="6">
    <location>
        <position position="93"/>
    </location>
    <ligand>
        <name>Zn(2+)</name>
        <dbReference type="ChEBI" id="CHEBI:29105"/>
        <label>2</label>
    </ligand>
</feature>
<dbReference type="Gene3D" id="3.40.50.720">
    <property type="entry name" value="NAD(P)-binding Rossmann-like Domain"/>
    <property type="match status" value="1"/>
</dbReference>
<sequence length="341" mass="36681">MKALYKDKAGPGLILAERPEPTPGRGEVKIRVARTGICGTDLHIESWDAWAASAINAPLIPGHEFSGHVVELGEGVTSVEVGALVSGEGHVVCGHCRNCRAGRRHLCKFTSSIGVNRDGAFAEFVVIPEQNVWRHPLDIDPELAAIFDPLGNAVHTALSFPMVGEDVLITGAGPIGLMAAQVARHIGARHIVMTDVNEERLQLARGMGVSLAINVSKVRIAEAQEQLGMKEGFDIGLEMSGHATALPEMISNMNQGGRIAMLGLPAEPISIDWATVVTHMITIKGIYGREMFETWYAMNAMVHTGLDVSAVVTDRFPAERWEEAFATARKGNGGKVIIDWS</sequence>
<dbReference type="EC" id="1.1.1.103" evidence="6"/>
<dbReference type="Proteomes" id="UP001500943">
    <property type="component" value="Unassembled WGS sequence"/>
</dbReference>
<protein>
    <recommendedName>
        <fullName evidence="6">L-threonine 3-dehydrogenase</fullName>
        <shortName evidence="6">TDH</shortName>
        <ecNumber evidence="6">1.1.1.103</ecNumber>
    </recommendedName>
</protein>
<feature type="binding site" evidence="6">
    <location>
        <position position="107"/>
    </location>
    <ligand>
        <name>Zn(2+)</name>
        <dbReference type="ChEBI" id="CHEBI:29105"/>
        <label>2</label>
    </ligand>
</feature>
<dbReference type="Pfam" id="PF00107">
    <property type="entry name" value="ADH_zinc_N"/>
    <property type="match status" value="1"/>
</dbReference>
<dbReference type="InterPro" id="IPR020843">
    <property type="entry name" value="ER"/>
</dbReference>
<dbReference type="Pfam" id="PF08240">
    <property type="entry name" value="ADH_N"/>
    <property type="match status" value="1"/>
</dbReference>
<organism evidence="8 9">
    <name type="scientific">Rhodoglobus aureus</name>
    <dbReference type="NCBI Taxonomy" id="191497"/>
    <lineage>
        <taxon>Bacteria</taxon>
        <taxon>Bacillati</taxon>
        <taxon>Actinomycetota</taxon>
        <taxon>Actinomycetes</taxon>
        <taxon>Micrococcales</taxon>
        <taxon>Microbacteriaceae</taxon>
        <taxon>Rhodoglobus</taxon>
    </lineage>
</organism>
<feature type="active site" description="Charge relay system" evidence="6">
    <location>
        <position position="43"/>
    </location>
</feature>
<feature type="binding site" evidence="6">
    <location>
        <position position="38"/>
    </location>
    <ligand>
        <name>Zn(2+)</name>
        <dbReference type="ChEBI" id="CHEBI:29105"/>
        <label>1</label>
        <note>catalytic</note>
    </ligand>
</feature>
<dbReference type="Gene3D" id="3.90.180.10">
    <property type="entry name" value="Medium-chain alcohol dehydrogenases, catalytic domain"/>
    <property type="match status" value="1"/>
</dbReference>
<dbReference type="SUPFAM" id="SSF50129">
    <property type="entry name" value="GroES-like"/>
    <property type="match status" value="1"/>
</dbReference>
<evidence type="ECO:0000313" key="9">
    <source>
        <dbReference type="Proteomes" id="UP001500943"/>
    </source>
</evidence>
<name>A0ABP4GEY9_9MICO</name>
<comment type="subcellular location">
    <subcellularLocation>
        <location evidence="6">Cytoplasm</location>
    </subcellularLocation>
</comment>
<keyword evidence="9" id="KW-1185">Reference proteome</keyword>
<comment type="function">
    <text evidence="6">Catalyzes the NAD(+)-dependent oxidation of L-threonine to 2-amino-3-ketobutyrate.</text>
</comment>
<evidence type="ECO:0000256" key="2">
    <source>
        <dbReference type="ARBA" id="ARBA00022723"/>
    </source>
</evidence>
<feature type="binding site" evidence="6">
    <location>
        <position position="63"/>
    </location>
    <ligand>
        <name>Zn(2+)</name>
        <dbReference type="ChEBI" id="CHEBI:29105"/>
        <label>1</label>
        <note>catalytic</note>
    </ligand>
</feature>
<comment type="caution">
    <text evidence="8">The sequence shown here is derived from an EMBL/GenBank/DDBJ whole genome shotgun (WGS) entry which is preliminary data.</text>
</comment>
<feature type="binding site" evidence="6">
    <location>
        <position position="175"/>
    </location>
    <ligand>
        <name>NAD(+)</name>
        <dbReference type="ChEBI" id="CHEBI:57540"/>
    </ligand>
</feature>
<evidence type="ECO:0000256" key="1">
    <source>
        <dbReference type="ARBA" id="ARBA00022490"/>
    </source>
</evidence>
<dbReference type="PANTHER" id="PTHR43401:SF2">
    <property type="entry name" value="L-THREONINE 3-DEHYDROGENASE"/>
    <property type="match status" value="1"/>
</dbReference>
<comment type="cofactor">
    <cofactor evidence="6">
        <name>Zn(2+)</name>
        <dbReference type="ChEBI" id="CHEBI:29105"/>
    </cofactor>
    <text evidence="6">Binds 2 Zn(2+) ions per subunit.</text>
</comment>
<accession>A0ABP4GEY9</accession>
<dbReference type="InterPro" id="IPR013149">
    <property type="entry name" value="ADH-like_C"/>
</dbReference>
<feature type="active site" description="Charge relay system" evidence="6">
    <location>
        <position position="40"/>
    </location>
</feature>
<keyword evidence="3 6" id="KW-0862">Zinc</keyword>
<feature type="binding site" evidence="6">
    <location>
        <begin position="286"/>
        <end position="287"/>
    </location>
    <ligand>
        <name>NAD(+)</name>
        <dbReference type="ChEBI" id="CHEBI:57540"/>
    </ligand>
</feature>
<feature type="binding site" evidence="6">
    <location>
        <position position="64"/>
    </location>
    <ligand>
        <name>Zn(2+)</name>
        <dbReference type="ChEBI" id="CHEBI:29105"/>
        <label>1</label>
        <note>catalytic</note>
    </ligand>
</feature>
<dbReference type="PROSITE" id="PS00059">
    <property type="entry name" value="ADH_ZINC"/>
    <property type="match status" value="1"/>
</dbReference>
<feature type="binding site" evidence="6">
    <location>
        <position position="96"/>
    </location>
    <ligand>
        <name>Zn(2+)</name>
        <dbReference type="ChEBI" id="CHEBI:29105"/>
        <label>2</label>
    </ligand>
</feature>
<keyword evidence="2 6" id="KW-0479">Metal-binding</keyword>
<reference evidence="9" key="1">
    <citation type="journal article" date="2019" name="Int. J. Syst. Evol. Microbiol.">
        <title>The Global Catalogue of Microorganisms (GCM) 10K type strain sequencing project: providing services to taxonomists for standard genome sequencing and annotation.</title>
        <authorList>
            <consortium name="The Broad Institute Genomics Platform"/>
            <consortium name="The Broad Institute Genome Sequencing Center for Infectious Disease"/>
            <person name="Wu L."/>
            <person name="Ma J."/>
        </authorList>
    </citation>
    <scope>NUCLEOTIDE SEQUENCE [LARGE SCALE GENOMIC DNA]</scope>
    <source>
        <strain evidence="9">JCM 12762</strain>
    </source>
</reference>
<dbReference type="SUPFAM" id="SSF51735">
    <property type="entry name" value="NAD(P)-binding Rossmann-fold domains"/>
    <property type="match status" value="1"/>
</dbReference>
<gene>
    <name evidence="6 8" type="primary">tdh</name>
    <name evidence="8" type="ORF">GCM10009655_18320</name>
</gene>
<dbReference type="PANTHER" id="PTHR43401">
    <property type="entry name" value="L-THREONINE 3-DEHYDROGENASE"/>
    <property type="match status" value="1"/>
</dbReference>
<keyword evidence="5 6" id="KW-0520">NAD</keyword>
<evidence type="ECO:0000256" key="3">
    <source>
        <dbReference type="ARBA" id="ARBA00022833"/>
    </source>
</evidence>
<feature type="domain" description="Enoyl reductase (ER)" evidence="7">
    <location>
        <begin position="10"/>
        <end position="338"/>
    </location>
</feature>
<feature type="binding site" evidence="6">
    <location>
        <position position="195"/>
    </location>
    <ligand>
        <name>NAD(+)</name>
        <dbReference type="ChEBI" id="CHEBI:57540"/>
    </ligand>
</feature>
<dbReference type="InterPro" id="IPR036291">
    <property type="entry name" value="NAD(P)-bd_dom_sf"/>
</dbReference>
<feature type="binding site" evidence="6">
    <location>
        <position position="200"/>
    </location>
    <ligand>
        <name>NAD(+)</name>
        <dbReference type="ChEBI" id="CHEBI:57540"/>
    </ligand>
</feature>
<dbReference type="HAMAP" id="MF_00627">
    <property type="entry name" value="Thr_dehydrog"/>
    <property type="match status" value="1"/>
</dbReference>
<dbReference type="InterPro" id="IPR011032">
    <property type="entry name" value="GroES-like_sf"/>
</dbReference>
<dbReference type="RefSeq" id="WP_343925194.1">
    <property type="nucleotide sequence ID" value="NZ_BAAAKW010000031.1"/>
</dbReference>
<feature type="binding site" evidence="6">
    <location>
        <begin position="262"/>
        <end position="264"/>
    </location>
    <ligand>
        <name>NAD(+)</name>
        <dbReference type="ChEBI" id="CHEBI:57540"/>
    </ligand>
</feature>
<dbReference type="NCBIfam" id="NF003808">
    <property type="entry name" value="PRK05396.1"/>
    <property type="match status" value="1"/>
</dbReference>
<keyword evidence="4 6" id="KW-0560">Oxidoreductase</keyword>
<dbReference type="EMBL" id="BAAAKW010000031">
    <property type="protein sequence ID" value="GAA1219171.1"/>
    <property type="molecule type" value="Genomic_DNA"/>
</dbReference>
<dbReference type="SMART" id="SM00829">
    <property type="entry name" value="PKS_ER"/>
    <property type="match status" value="1"/>
</dbReference>
<feature type="site" description="Important for catalytic activity for the proton relay mechanism but does not participate directly in the coordination of zinc atom" evidence="6">
    <location>
        <position position="148"/>
    </location>
</feature>
<evidence type="ECO:0000313" key="8">
    <source>
        <dbReference type="EMBL" id="GAA1219171.1"/>
    </source>
</evidence>
<evidence type="ECO:0000259" key="7">
    <source>
        <dbReference type="SMART" id="SM00829"/>
    </source>
</evidence>
<comment type="similarity">
    <text evidence="6">Belongs to the zinc-containing alcohol dehydrogenase family.</text>
</comment>
<evidence type="ECO:0000256" key="6">
    <source>
        <dbReference type="HAMAP-Rule" id="MF_00627"/>
    </source>
</evidence>
<feature type="binding site" evidence="6">
    <location>
        <position position="99"/>
    </location>
    <ligand>
        <name>Zn(2+)</name>
        <dbReference type="ChEBI" id="CHEBI:29105"/>
        <label>2</label>
    </ligand>
</feature>
<dbReference type="InterPro" id="IPR050129">
    <property type="entry name" value="Zn_alcohol_dh"/>
</dbReference>
<evidence type="ECO:0000256" key="4">
    <source>
        <dbReference type="ARBA" id="ARBA00023002"/>
    </source>
</evidence>